<evidence type="ECO:0000313" key="2">
    <source>
        <dbReference type="EMBL" id="TYL53872.1"/>
    </source>
</evidence>
<dbReference type="InterPro" id="IPR029032">
    <property type="entry name" value="AhpD-like"/>
</dbReference>
<proteinExistence type="predicted"/>
<dbReference type="Proteomes" id="UP000325243">
    <property type="component" value="Unassembled WGS sequence"/>
</dbReference>
<reference evidence="2 3" key="1">
    <citation type="submission" date="2019-08" db="EMBL/GenBank/DDBJ databases">
        <authorList>
            <person name="Hu J."/>
        </authorList>
    </citation>
    <scope>NUCLEOTIDE SEQUENCE [LARGE SCALE GENOMIC DNA]</scope>
    <source>
        <strain evidence="2 3">NEAU-184</strain>
    </source>
</reference>
<protein>
    <submittedName>
        <fullName evidence="2">Carboxymuconolactone decarboxylase family protein</fullName>
    </submittedName>
</protein>
<evidence type="ECO:0000313" key="3">
    <source>
        <dbReference type="Proteomes" id="UP000325243"/>
    </source>
</evidence>
<sequence length="180" mass="19240">MTITDAATTPATATAPAVDAAPDAYVVPVRRLDFDGVAPAFARAVSALDDAAEAEADRAGLGAGIRELVRLRASQLNGCSYCVDLHSRDARAAGEPEQRVHAIAVWPESNFFTARERAALGLVDSVTRLSETHVPDAVWAEAAEHWSPDELAAILSLIVSVNAWNELAVSTRGWRPRLRT</sequence>
<dbReference type="EMBL" id="VSSB01000001">
    <property type="protein sequence ID" value="TYL53872.1"/>
    <property type="molecule type" value="Genomic_DNA"/>
</dbReference>
<dbReference type="SUPFAM" id="SSF69118">
    <property type="entry name" value="AhpD-like"/>
    <property type="match status" value="1"/>
</dbReference>
<comment type="caution">
    <text evidence="2">The sequence shown here is derived from an EMBL/GenBank/DDBJ whole genome shotgun (WGS) entry which is preliminary data.</text>
</comment>
<dbReference type="PANTHER" id="PTHR34846">
    <property type="entry name" value="4-CARBOXYMUCONOLACTONE DECARBOXYLASE FAMILY PROTEIN (AFU_ORTHOLOGUE AFUA_6G11590)"/>
    <property type="match status" value="1"/>
</dbReference>
<keyword evidence="3" id="KW-1185">Reference proteome</keyword>
<dbReference type="AlphaFoldDB" id="A0A5S4V4F4"/>
<dbReference type="RefSeq" id="WP_148733338.1">
    <property type="nucleotide sequence ID" value="NZ_VSSB01000001.1"/>
</dbReference>
<feature type="domain" description="Carboxymuconolactone decarboxylase-like" evidence="1">
    <location>
        <begin position="39"/>
        <end position="123"/>
    </location>
</feature>
<gene>
    <name evidence="2" type="ORF">FYC51_09620</name>
</gene>
<accession>A0A5S4V4F4</accession>
<dbReference type="Pfam" id="PF02627">
    <property type="entry name" value="CMD"/>
    <property type="match status" value="1"/>
</dbReference>
<dbReference type="Gene3D" id="1.20.1290.10">
    <property type="entry name" value="AhpD-like"/>
    <property type="match status" value="1"/>
</dbReference>
<dbReference type="NCBIfam" id="TIGR00778">
    <property type="entry name" value="ahpD_dom"/>
    <property type="match status" value="1"/>
</dbReference>
<dbReference type="GO" id="GO:0051920">
    <property type="term" value="F:peroxiredoxin activity"/>
    <property type="evidence" value="ECO:0007669"/>
    <property type="project" value="InterPro"/>
</dbReference>
<dbReference type="InterPro" id="IPR003779">
    <property type="entry name" value="CMD-like"/>
</dbReference>
<organism evidence="2 3">
    <name type="scientific">Agromyces mariniharenae</name>
    <dbReference type="NCBI Taxonomy" id="2604423"/>
    <lineage>
        <taxon>Bacteria</taxon>
        <taxon>Bacillati</taxon>
        <taxon>Actinomycetota</taxon>
        <taxon>Actinomycetes</taxon>
        <taxon>Micrococcales</taxon>
        <taxon>Microbacteriaceae</taxon>
        <taxon>Agromyces</taxon>
    </lineage>
</organism>
<dbReference type="InterPro" id="IPR004675">
    <property type="entry name" value="AhpD_core"/>
</dbReference>
<dbReference type="PANTHER" id="PTHR34846:SF5">
    <property type="entry name" value="CARBOXYMUCONOLACTONE DECARBOXYLASE-LIKE DOMAIN-CONTAINING PROTEIN"/>
    <property type="match status" value="1"/>
</dbReference>
<name>A0A5S4V4F4_9MICO</name>
<evidence type="ECO:0000259" key="1">
    <source>
        <dbReference type="Pfam" id="PF02627"/>
    </source>
</evidence>